<accession>A0A447TFA9</accession>
<proteinExistence type="predicted"/>
<organism evidence="1 2">
    <name type="scientific">Chromobacterium violaceum</name>
    <dbReference type="NCBI Taxonomy" id="536"/>
    <lineage>
        <taxon>Bacteria</taxon>
        <taxon>Pseudomonadati</taxon>
        <taxon>Pseudomonadota</taxon>
        <taxon>Betaproteobacteria</taxon>
        <taxon>Neisseriales</taxon>
        <taxon>Chromobacteriaceae</taxon>
        <taxon>Chromobacterium</taxon>
    </lineage>
</organism>
<sequence>MKHFLSTLIQLCNVAGRPATAASSTADLHFANPRPGCGPACQP</sequence>
<dbReference type="AlphaFoldDB" id="A0A447TFA9"/>
<reference evidence="1 2" key="1">
    <citation type="submission" date="2018-12" db="EMBL/GenBank/DDBJ databases">
        <authorList>
            <consortium name="Pathogen Informatics"/>
        </authorList>
    </citation>
    <scope>NUCLEOTIDE SEQUENCE [LARGE SCALE GENOMIC DNA]</scope>
    <source>
        <strain evidence="1 2">NCTC9695</strain>
    </source>
</reference>
<dbReference type="EMBL" id="LR134182">
    <property type="protein sequence ID" value="VEB43572.1"/>
    <property type="molecule type" value="Genomic_DNA"/>
</dbReference>
<name>A0A447TFA9_CHRVL</name>
<protein>
    <submittedName>
        <fullName evidence="1">Uncharacterized protein</fullName>
    </submittedName>
</protein>
<evidence type="ECO:0000313" key="2">
    <source>
        <dbReference type="Proteomes" id="UP000275777"/>
    </source>
</evidence>
<gene>
    <name evidence="1" type="ORF">NCTC9695_04031</name>
</gene>
<evidence type="ECO:0000313" key="1">
    <source>
        <dbReference type="EMBL" id="VEB43572.1"/>
    </source>
</evidence>
<dbReference type="Proteomes" id="UP000275777">
    <property type="component" value="Chromosome"/>
</dbReference>